<protein>
    <submittedName>
        <fullName evidence="1">Uncharacterized protein</fullName>
    </submittedName>
</protein>
<dbReference type="OrthoDB" id="2613420at2"/>
<keyword evidence="2" id="KW-1185">Reference proteome</keyword>
<accession>A0A5J5GEK6</accession>
<gene>
    <name evidence="1" type="ORF">F4V43_06535</name>
</gene>
<evidence type="ECO:0000313" key="1">
    <source>
        <dbReference type="EMBL" id="KAA9006595.1"/>
    </source>
</evidence>
<comment type="caution">
    <text evidence="1">The sequence shown here is derived from an EMBL/GenBank/DDBJ whole genome shotgun (WGS) entry which is preliminary data.</text>
</comment>
<dbReference type="InterPro" id="IPR058926">
    <property type="entry name" value="YmzB-like"/>
</dbReference>
<organism evidence="1 2">
    <name type="scientific">Paenibacillus spiritus</name>
    <dbReference type="NCBI Taxonomy" id="2496557"/>
    <lineage>
        <taxon>Bacteria</taxon>
        <taxon>Bacillati</taxon>
        <taxon>Bacillota</taxon>
        <taxon>Bacilli</taxon>
        <taxon>Bacillales</taxon>
        <taxon>Paenibacillaceae</taxon>
        <taxon>Paenibacillus</taxon>
    </lineage>
</organism>
<dbReference type="Proteomes" id="UP000367750">
    <property type="component" value="Unassembled WGS sequence"/>
</dbReference>
<sequence length="114" mass="12684">MAKEIQQITQWLEERMGRTIAIDKREQDDLDSVQIELSGVDYRDAEAQGVIDDYLDSAFILRGLGSTLNAEGERVPLPTSSYEIAVPGLSVRPEGDSLVLHTERAEYTLSPFGE</sequence>
<reference evidence="1 2" key="1">
    <citation type="submission" date="2019-09" db="EMBL/GenBank/DDBJ databases">
        <title>Bacillus ochoae sp. nov., Paenibacillus whitsoniae sp. nov., Paenibacillus spiritus sp. nov. Isolated from the Mars Exploration Rover during spacecraft assembly.</title>
        <authorList>
            <person name="Seuylemezian A."/>
            <person name="Vaishampayan P."/>
        </authorList>
    </citation>
    <scope>NUCLEOTIDE SEQUENCE [LARGE SCALE GENOMIC DNA]</scope>
    <source>
        <strain evidence="1 2">MER_111</strain>
    </source>
</reference>
<name>A0A5J5GEK6_9BACL</name>
<dbReference type="EMBL" id="VYKK01000005">
    <property type="protein sequence ID" value="KAA9006595.1"/>
    <property type="molecule type" value="Genomic_DNA"/>
</dbReference>
<evidence type="ECO:0000313" key="2">
    <source>
        <dbReference type="Proteomes" id="UP000367750"/>
    </source>
</evidence>
<dbReference type="AlphaFoldDB" id="A0A5J5GEK6"/>
<proteinExistence type="predicted"/>
<dbReference type="RefSeq" id="WP_150457425.1">
    <property type="nucleotide sequence ID" value="NZ_VYKK01000005.1"/>
</dbReference>
<dbReference type="Pfam" id="PF25846">
    <property type="entry name" value="YmzB"/>
    <property type="match status" value="1"/>
</dbReference>